<sequence>MCLCNVSPVDTWSYYGKENIIMSFYNTAHIATCQWYWISNKNHKIHPNFNFPCTVDIVHKALVTSSLI</sequence>
<proteinExistence type="predicted"/>
<protein>
    <submittedName>
        <fullName evidence="1">Uncharacterized protein</fullName>
    </submittedName>
</protein>
<accession>A0A1X7VDD1</accession>
<dbReference type="EnsemblMetazoa" id="Aqu2.1.38036_001">
    <property type="protein sequence ID" value="Aqu2.1.38036_001"/>
    <property type="gene ID" value="Aqu2.1.38036"/>
</dbReference>
<evidence type="ECO:0000313" key="1">
    <source>
        <dbReference type="EnsemblMetazoa" id="Aqu2.1.38036_001"/>
    </source>
</evidence>
<organism evidence="1">
    <name type="scientific">Amphimedon queenslandica</name>
    <name type="common">Sponge</name>
    <dbReference type="NCBI Taxonomy" id="400682"/>
    <lineage>
        <taxon>Eukaryota</taxon>
        <taxon>Metazoa</taxon>
        <taxon>Porifera</taxon>
        <taxon>Demospongiae</taxon>
        <taxon>Heteroscleromorpha</taxon>
        <taxon>Haplosclerida</taxon>
        <taxon>Niphatidae</taxon>
        <taxon>Amphimedon</taxon>
    </lineage>
</organism>
<dbReference type="InParanoid" id="A0A1X7VDD1"/>
<dbReference type="AlphaFoldDB" id="A0A1X7VDD1"/>
<reference evidence="1" key="1">
    <citation type="submission" date="2017-05" db="UniProtKB">
        <authorList>
            <consortium name="EnsemblMetazoa"/>
        </authorList>
    </citation>
    <scope>IDENTIFICATION</scope>
</reference>
<name>A0A1X7VDD1_AMPQE</name>